<sequence length="465" mass="51667">MSAYLRVTPTPHHRAAPRLAEGGYRTTDRVHARRWTLLLLALVITPLALCVGVGRLGPDSMTAELAVAGGLVALSLMVAAMVLPSRIKFLTAQLGIETVLRAHRAVAILAVLFVAVHVVLVVAANPKGLRILDLRSAPPRVWAASAATVAIGALVVLAITRRRRNPRYEGWRIVHVVLATVAMVGTALHVLWLHILVDRTLTRWWFAGLTALMVLLAVYRWAWRPLRMLRRPYVVEEVRPESSSSVTLVLRARGHVGVKFRPGQFAWLKFGGSPFTFEEHPFTIASAATEPARKEFTIKALGDFTELLSGLRPGRRVYLDGPHGRFTTDGLRSAGFVLVAGGVGITPMLSILRTLAERRDRRPHLLLVGARSVEDFLHRAELADLQRRLDLVVIEVVGDPPEGWWGEEGYIDKYLLDNYLPRGRLRTRTDYFLCGPPPMLSAVLDALYDLEVPAHRVHTEMFDMV</sequence>
<comment type="cofactor">
    <cofactor evidence="1">
        <name>FAD</name>
        <dbReference type="ChEBI" id="CHEBI:57692"/>
    </cofactor>
</comment>
<dbReference type="Pfam" id="PF00175">
    <property type="entry name" value="NAD_binding_1"/>
    <property type="match status" value="1"/>
</dbReference>
<dbReference type="Proteomes" id="UP000533017">
    <property type="component" value="Unassembled WGS sequence"/>
</dbReference>
<evidence type="ECO:0000256" key="13">
    <source>
        <dbReference type="SAM" id="Phobius"/>
    </source>
</evidence>
<accession>A0A1I2XRT7</accession>
<dbReference type="Proteomes" id="UP000199052">
    <property type="component" value="Unassembled WGS sequence"/>
</dbReference>
<evidence type="ECO:0000313" key="18">
    <source>
        <dbReference type="Proteomes" id="UP000533017"/>
    </source>
</evidence>
<dbReference type="SFLD" id="SFLDG01168">
    <property type="entry name" value="Ferric_reductase_subgroup_(FRE"/>
    <property type="match status" value="1"/>
</dbReference>
<organism evidence="16 17">
    <name type="scientific">Actinopolymorpha cephalotaxi</name>
    <dbReference type="NCBI Taxonomy" id="504797"/>
    <lineage>
        <taxon>Bacteria</taxon>
        <taxon>Bacillati</taxon>
        <taxon>Actinomycetota</taxon>
        <taxon>Actinomycetes</taxon>
        <taxon>Propionibacteriales</taxon>
        <taxon>Actinopolymorphaceae</taxon>
        <taxon>Actinopolymorpha</taxon>
    </lineage>
</organism>
<keyword evidence="6" id="KW-0479">Metal-binding</keyword>
<dbReference type="SFLD" id="SFLDS00052">
    <property type="entry name" value="Ferric_Reductase_Domain"/>
    <property type="match status" value="1"/>
</dbReference>
<evidence type="ECO:0000256" key="12">
    <source>
        <dbReference type="ARBA" id="ARBA00023136"/>
    </source>
</evidence>
<evidence type="ECO:0000256" key="4">
    <source>
        <dbReference type="ARBA" id="ARBA00022692"/>
    </source>
</evidence>
<keyword evidence="18" id="KW-1185">Reference proteome</keyword>
<dbReference type="STRING" id="504797.SAMN05421678_1132"/>
<protein>
    <submittedName>
        <fullName evidence="16">3-phenylpropionate/trans-cinnamate dioxygenase ferredoxin reductase subunit</fullName>
        <ecNumber evidence="15">1.18.1.3</ecNumber>
    </submittedName>
</protein>
<keyword evidence="11" id="KW-0411">Iron-sulfur</keyword>
<evidence type="ECO:0000256" key="3">
    <source>
        <dbReference type="ARBA" id="ARBA00022630"/>
    </source>
</evidence>
<name>A0A1I2XRT7_9ACTN</name>
<keyword evidence="16" id="KW-0223">Dioxygenase</keyword>
<evidence type="ECO:0000313" key="15">
    <source>
        <dbReference type="EMBL" id="NYH87120.1"/>
    </source>
</evidence>
<dbReference type="GO" id="GO:0050660">
    <property type="term" value="F:flavin adenine dinucleotide binding"/>
    <property type="evidence" value="ECO:0007669"/>
    <property type="project" value="TreeGrafter"/>
</dbReference>
<dbReference type="RefSeq" id="WP_092885934.1">
    <property type="nucleotide sequence ID" value="NZ_FOOI01000013.1"/>
</dbReference>
<dbReference type="GO" id="GO:0051213">
    <property type="term" value="F:dioxygenase activity"/>
    <property type="evidence" value="ECO:0007669"/>
    <property type="project" value="UniProtKB-KW"/>
</dbReference>
<evidence type="ECO:0000256" key="5">
    <source>
        <dbReference type="ARBA" id="ARBA00022714"/>
    </source>
</evidence>
<evidence type="ECO:0000313" key="16">
    <source>
        <dbReference type="EMBL" id="SFH15436.1"/>
    </source>
</evidence>
<evidence type="ECO:0000256" key="8">
    <source>
        <dbReference type="ARBA" id="ARBA00022989"/>
    </source>
</evidence>
<evidence type="ECO:0000256" key="2">
    <source>
        <dbReference type="ARBA" id="ARBA00004141"/>
    </source>
</evidence>
<dbReference type="EMBL" id="FOOI01000013">
    <property type="protein sequence ID" value="SFH15436.1"/>
    <property type="molecule type" value="Genomic_DNA"/>
</dbReference>
<dbReference type="SUPFAM" id="SSF63380">
    <property type="entry name" value="Riboflavin synthase domain-like"/>
    <property type="match status" value="1"/>
</dbReference>
<keyword evidence="8 13" id="KW-1133">Transmembrane helix</keyword>
<reference evidence="15 18" key="2">
    <citation type="submission" date="2020-07" db="EMBL/GenBank/DDBJ databases">
        <title>Sequencing the genomes of 1000 actinobacteria strains.</title>
        <authorList>
            <person name="Klenk H.-P."/>
        </authorList>
    </citation>
    <scope>NUCLEOTIDE SEQUENCE [LARGE SCALE GENOMIC DNA]</scope>
    <source>
        <strain evidence="15 18">DSM 45117</strain>
    </source>
</reference>
<dbReference type="AlphaFoldDB" id="A0A1I2XRT7"/>
<dbReference type="InterPro" id="IPR013112">
    <property type="entry name" value="FAD-bd_8"/>
</dbReference>
<keyword evidence="3" id="KW-0285">Flavoprotein</keyword>
<dbReference type="PROSITE" id="PS51384">
    <property type="entry name" value="FAD_FR"/>
    <property type="match status" value="1"/>
</dbReference>
<dbReference type="InterPro" id="IPR017927">
    <property type="entry name" value="FAD-bd_FR_type"/>
</dbReference>
<feature type="domain" description="FAD-binding FR-type" evidence="14">
    <location>
        <begin position="228"/>
        <end position="329"/>
    </location>
</feature>
<dbReference type="PANTHER" id="PTHR47354:SF8">
    <property type="entry name" value="1,2-PHENYLACETYL-COA EPOXIDASE, SUBUNIT E"/>
    <property type="match status" value="1"/>
</dbReference>
<dbReference type="CDD" id="cd06198">
    <property type="entry name" value="FNR_like_3"/>
    <property type="match status" value="1"/>
</dbReference>
<keyword evidence="7" id="KW-0274">FAD</keyword>
<feature type="transmembrane region" description="Helical" evidence="13">
    <location>
        <begin position="171"/>
        <end position="192"/>
    </location>
</feature>
<keyword evidence="10" id="KW-0408">Iron</keyword>
<feature type="transmembrane region" description="Helical" evidence="13">
    <location>
        <begin position="204"/>
        <end position="223"/>
    </location>
</feature>
<dbReference type="InterPro" id="IPR013130">
    <property type="entry name" value="Fe3_Rdtase_TM_dom"/>
</dbReference>
<evidence type="ECO:0000256" key="9">
    <source>
        <dbReference type="ARBA" id="ARBA00023002"/>
    </source>
</evidence>
<feature type="transmembrane region" description="Helical" evidence="13">
    <location>
        <begin position="66"/>
        <end position="84"/>
    </location>
</feature>
<evidence type="ECO:0000259" key="14">
    <source>
        <dbReference type="PROSITE" id="PS51384"/>
    </source>
</evidence>
<comment type="subcellular location">
    <subcellularLocation>
        <location evidence="2">Membrane</location>
        <topology evidence="2">Multi-pass membrane protein</topology>
    </subcellularLocation>
</comment>
<dbReference type="InterPro" id="IPR050415">
    <property type="entry name" value="MRET"/>
</dbReference>
<dbReference type="Gene3D" id="3.40.50.80">
    <property type="entry name" value="Nucleotide-binding domain of ferredoxin-NADP reductase (FNR) module"/>
    <property type="match status" value="1"/>
</dbReference>
<dbReference type="InterPro" id="IPR039261">
    <property type="entry name" value="FNR_nucleotide-bd"/>
</dbReference>
<evidence type="ECO:0000256" key="11">
    <source>
        <dbReference type="ARBA" id="ARBA00023014"/>
    </source>
</evidence>
<gene>
    <name evidence="15" type="ORF">FHR37_005971</name>
    <name evidence="16" type="ORF">SAMN05421678_1132</name>
</gene>
<feature type="transmembrane region" description="Helical" evidence="13">
    <location>
        <begin position="105"/>
        <end position="125"/>
    </location>
</feature>
<dbReference type="InterPro" id="IPR001433">
    <property type="entry name" value="OxRdtase_FAD/NAD-bd"/>
</dbReference>
<reference evidence="16 17" key="1">
    <citation type="submission" date="2016-10" db="EMBL/GenBank/DDBJ databases">
        <authorList>
            <person name="de Groot N.N."/>
        </authorList>
    </citation>
    <scope>NUCLEOTIDE SEQUENCE [LARGE SCALE GENOMIC DNA]</scope>
    <source>
        <strain evidence="16 17">CPCC 202808</strain>
    </source>
</reference>
<feature type="transmembrane region" description="Helical" evidence="13">
    <location>
        <begin position="35"/>
        <end position="54"/>
    </location>
</feature>
<dbReference type="InterPro" id="IPR017938">
    <property type="entry name" value="Riboflavin_synthase-like_b-brl"/>
</dbReference>
<dbReference type="OrthoDB" id="3807506at2"/>
<evidence type="ECO:0000313" key="17">
    <source>
        <dbReference type="Proteomes" id="UP000199052"/>
    </source>
</evidence>
<dbReference type="GO" id="GO:0051537">
    <property type="term" value="F:2 iron, 2 sulfur cluster binding"/>
    <property type="evidence" value="ECO:0007669"/>
    <property type="project" value="UniProtKB-KW"/>
</dbReference>
<dbReference type="PRINTS" id="PR00410">
    <property type="entry name" value="PHEHYDRXLASE"/>
</dbReference>
<keyword evidence="4 13" id="KW-0812">Transmembrane</keyword>
<dbReference type="Gene3D" id="2.40.30.10">
    <property type="entry name" value="Translation factors"/>
    <property type="match status" value="1"/>
</dbReference>
<dbReference type="SUPFAM" id="SSF52343">
    <property type="entry name" value="Ferredoxin reductase-like, C-terminal NADP-linked domain"/>
    <property type="match status" value="1"/>
</dbReference>
<dbReference type="GO" id="GO:0046872">
    <property type="term" value="F:metal ion binding"/>
    <property type="evidence" value="ECO:0007669"/>
    <property type="project" value="UniProtKB-KW"/>
</dbReference>
<evidence type="ECO:0000256" key="10">
    <source>
        <dbReference type="ARBA" id="ARBA00023004"/>
    </source>
</evidence>
<dbReference type="PANTHER" id="PTHR47354">
    <property type="entry name" value="NADH OXIDOREDUCTASE HCR"/>
    <property type="match status" value="1"/>
</dbReference>
<feature type="transmembrane region" description="Helical" evidence="13">
    <location>
        <begin position="141"/>
        <end position="159"/>
    </location>
</feature>
<proteinExistence type="predicted"/>
<keyword evidence="5" id="KW-0001">2Fe-2S</keyword>
<evidence type="ECO:0000256" key="7">
    <source>
        <dbReference type="ARBA" id="ARBA00022827"/>
    </source>
</evidence>
<dbReference type="GO" id="GO:0016020">
    <property type="term" value="C:membrane"/>
    <property type="evidence" value="ECO:0007669"/>
    <property type="project" value="UniProtKB-SubCell"/>
</dbReference>
<keyword evidence="9 15" id="KW-0560">Oxidoreductase</keyword>
<dbReference type="Pfam" id="PF08022">
    <property type="entry name" value="FAD_binding_8"/>
    <property type="match status" value="1"/>
</dbReference>
<dbReference type="EC" id="1.18.1.3" evidence="15"/>
<dbReference type="EMBL" id="JACBZA010000001">
    <property type="protein sequence ID" value="NYH87120.1"/>
    <property type="molecule type" value="Genomic_DNA"/>
</dbReference>
<dbReference type="Pfam" id="PF01794">
    <property type="entry name" value="Ferric_reduct"/>
    <property type="match status" value="1"/>
</dbReference>
<evidence type="ECO:0000256" key="6">
    <source>
        <dbReference type="ARBA" id="ARBA00022723"/>
    </source>
</evidence>
<evidence type="ECO:0000256" key="1">
    <source>
        <dbReference type="ARBA" id="ARBA00001974"/>
    </source>
</evidence>
<dbReference type="GO" id="GO:0008860">
    <property type="term" value="F:ferredoxin-NAD+ reductase activity"/>
    <property type="evidence" value="ECO:0007669"/>
    <property type="project" value="UniProtKB-EC"/>
</dbReference>
<keyword evidence="12 13" id="KW-0472">Membrane</keyword>